<accession>A0ACA9L4V9</accession>
<keyword evidence="2" id="KW-1185">Reference proteome</keyword>
<evidence type="ECO:0000313" key="1">
    <source>
        <dbReference type="EMBL" id="CAG8511098.1"/>
    </source>
</evidence>
<name>A0ACA9L4V9_9GLOM</name>
<proteinExistence type="predicted"/>
<comment type="caution">
    <text evidence="1">The sequence shown here is derived from an EMBL/GenBank/DDBJ whole genome shotgun (WGS) entry which is preliminary data.</text>
</comment>
<dbReference type="EMBL" id="CAJVPT010004697">
    <property type="protein sequence ID" value="CAG8511098.1"/>
    <property type="molecule type" value="Genomic_DNA"/>
</dbReference>
<gene>
    <name evidence="1" type="ORF">ACOLOM_LOCUS3222</name>
</gene>
<organism evidence="1 2">
    <name type="scientific">Acaulospora colombiana</name>
    <dbReference type="NCBI Taxonomy" id="27376"/>
    <lineage>
        <taxon>Eukaryota</taxon>
        <taxon>Fungi</taxon>
        <taxon>Fungi incertae sedis</taxon>
        <taxon>Mucoromycota</taxon>
        <taxon>Glomeromycotina</taxon>
        <taxon>Glomeromycetes</taxon>
        <taxon>Diversisporales</taxon>
        <taxon>Acaulosporaceae</taxon>
        <taxon>Acaulospora</taxon>
    </lineage>
</organism>
<reference evidence="1" key="1">
    <citation type="submission" date="2021-06" db="EMBL/GenBank/DDBJ databases">
        <authorList>
            <person name="Kallberg Y."/>
            <person name="Tangrot J."/>
            <person name="Rosling A."/>
        </authorList>
    </citation>
    <scope>NUCLEOTIDE SEQUENCE</scope>
    <source>
        <strain evidence="1">CL356</strain>
    </source>
</reference>
<evidence type="ECO:0000313" key="2">
    <source>
        <dbReference type="Proteomes" id="UP000789525"/>
    </source>
</evidence>
<dbReference type="Proteomes" id="UP000789525">
    <property type="component" value="Unassembled WGS sequence"/>
</dbReference>
<protein>
    <submittedName>
        <fullName evidence="1">13214_t:CDS:1</fullName>
    </submittedName>
</protein>
<sequence>MANHQTINSSQLRNSQNVPRPIELPLQNPPRRSTVIAQQSGQFNLIEEVIFEGDERWR</sequence>